<dbReference type="GO" id="GO:0005634">
    <property type="term" value="C:nucleus"/>
    <property type="evidence" value="ECO:0007669"/>
    <property type="project" value="TreeGrafter"/>
</dbReference>
<evidence type="ECO:0000259" key="1">
    <source>
        <dbReference type="PROSITE" id="PS50280"/>
    </source>
</evidence>
<dbReference type="AlphaFoldDB" id="A0AAE0NBM6"/>
<keyword evidence="3" id="KW-1185">Reference proteome</keyword>
<accession>A0AAE0NBM6</accession>
<dbReference type="PANTHER" id="PTHR13271:SF76">
    <property type="entry name" value="SET DOMAIN-CONTAINING PROTEIN 8"/>
    <property type="match status" value="1"/>
</dbReference>
<organism evidence="2 3">
    <name type="scientific">Podospora didyma</name>
    <dbReference type="NCBI Taxonomy" id="330526"/>
    <lineage>
        <taxon>Eukaryota</taxon>
        <taxon>Fungi</taxon>
        <taxon>Dikarya</taxon>
        <taxon>Ascomycota</taxon>
        <taxon>Pezizomycotina</taxon>
        <taxon>Sordariomycetes</taxon>
        <taxon>Sordariomycetidae</taxon>
        <taxon>Sordariales</taxon>
        <taxon>Podosporaceae</taxon>
        <taxon>Podospora</taxon>
    </lineage>
</organism>
<sequence>MPPPKISIGDLPAWAHLNSIAFSNIKVAKSEGKGYGVICERDLTSPQDSLDTPALLTVPHDLILNAAAVEEYAKEDRTFRQLLDAVGPRSSRRVLLFLLVQTALASRGSYHSSAGVLNPWTEYIQFLPETVLVPSLWTEDERFLLRGTSLESAVNAKLSALVAEFDTIREISSDIPCWNEILWESETLSFRDWILLDALYRSRCLELPKSGESMVPCIDMINHSACPTAYYDENSEDEVTLLLRPGASISKGEEIFISYGEAKSAAEMLFSYGFIDLESTIESLVLPLDPFPDDPLAKAKLFAFGEAPRVHVSRQNGSIVWKSPFAYLMCLNEEDGLEFLILQETRQLNVLWQQEEVTNRMAEFETLIQSHPLCSIFKLRTITVVHGCLQSQLERAQSNMIDALPAPKADSSPRQECVQAALLLRRIEIGILEAGIEALEDEKTTLLTDEHVVSYLGSMETAESDLVDEEASNEADDFS</sequence>
<protein>
    <recommendedName>
        <fullName evidence="1">SET domain-containing protein</fullName>
    </recommendedName>
</protein>
<evidence type="ECO:0000313" key="2">
    <source>
        <dbReference type="EMBL" id="KAK3378072.1"/>
    </source>
</evidence>
<dbReference type="Gene3D" id="3.90.1410.10">
    <property type="entry name" value="set domain protein methyltransferase, domain 1"/>
    <property type="match status" value="1"/>
</dbReference>
<evidence type="ECO:0000313" key="3">
    <source>
        <dbReference type="Proteomes" id="UP001285441"/>
    </source>
</evidence>
<dbReference type="CDD" id="cd10527">
    <property type="entry name" value="SET_LSMT"/>
    <property type="match status" value="1"/>
</dbReference>
<dbReference type="Pfam" id="PF00856">
    <property type="entry name" value="SET"/>
    <property type="match status" value="1"/>
</dbReference>
<feature type="domain" description="SET" evidence="1">
    <location>
        <begin position="23"/>
        <end position="260"/>
    </location>
</feature>
<gene>
    <name evidence="2" type="ORF">B0H63DRAFT_235563</name>
</gene>
<dbReference type="Proteomes" id="UP001285441">
    <property type="component" value="Unassembled WGS sequence"/>
</dbReference>
<name>A0AAE0NBM6_9PEZI</name>
<dbReference type="SUPFAM" id="SSF82199">
    <property type="entry name" value="SET domain"/>
    <property type="match status" value="1"/>
</dbReference>
<proteinExistence type="predicted"/>
<comment type="caution">
    <text evidence="2">The sequence shown here is derived from an EMBL/GenBank/DDBJ whole genome shotgun (WGS) entry which is preliminary data.</text>
</comment>
<reference evidence="2" key="1">
    <citation type="journal article" date="2023" name="Mol. Phylogenet. Evol.">
        <title>Genome-scale phylogeny and comparative genomics of the fungal order Sordariales.</title>
        <authorList>
            <person name="Hensen N."/>
            <person name="Bonometti L."/>
            <person name="Westerberg I."/>
            <person name="Brannstrom I.O."/>
            <person name="Guillou S."/>
            <person name="Cros-Aarteil S."/>
            <person name="Calhoun S."/>
            <person name="Haridas S."/>
            <person name="Kuo A."/>
            <person name="Mondo S."/>
            <person name="Pangilinan J."/>
            <person name="Riley R."/>
            <person name="LaButti K."/>
            <person name="Andreopoulos B."/>
            <person name="Lipzen A."/>
            <person name="Chen C."/>
            <person name="Yan M."/>
            <person name="Daum C."/>
            <person name="Ng V."/>
            <person name="Clum A."/>
            <person name="Steindorff A."/>
            <person name="Ohm R.A."/>
            <person name="Martin F."/>
            <person name="Silar P."/>
            <person name="Natvig D.O."/>
            <person name="Lalanne C."/>
            <person name="Gautier V."/>
            <person name="Ament-Velasquez S.L."/>
            <person name="Kruys A."/>
            <person name="Hutchinson M.I."/>
            <person name="Powell A.J."/>
            <person name="Barry K."/>
            <person name="Miller A.N."/>
            <person name="Grigoriev I.V."/>
            <person name="Debuchy R."/>
            <person name="Gladieux P."/>
            <person name="Hiltunen Thoren M."/>
            <person name="Johannesson H."/>
        </authorList>
    </citation>
    <scope>NUCLEOTIDE SEQUENCE</scope>
    <source>
        <strain evidence="2">CBS 232.78</strain>
    </source>
</reference>
<dbReference type="PROSITE" id="PS50280">
    <property type="entry name" value="SET"/>
    <property type="match status" value="1"/>
</dbReference>
<dbReference type="EMBL" id="JAULSW010000006">
    <property type="protein sequence ID" value="KAK3378072.1"/>
    <property type="molecule type" value="Genomic_DNA"/>
</dbReference>
<reference evidence="2" key="2">
    <citation type="submission" date="2023-06" db="EMBL/GenBank/DDBJ databases">
        <authorList>
            <consortium name="Lawrence Berkeley National Laboratory"/>
            <person name="Haridas S."/>
            <person name="Hensen N."/>
            <person name="Bonometti L."/>
            <person name="Westerberg I."/>
            <person name="Brannstrom I.O."/>
            <person name="Guillou S."/>
            <person name="Cros-Aarteil S."/>
            <person name="Calhoun S."/>
            <person name="Kuo A."/>
            <person name="Mondo S."/>
            <person name="Pangilinan J."/>
            <person name="Riley R."/>
            <person name="LaButti K."/>
            <person name="Andreopoulos B."/>
            <person name="Lipzen A."/>
            <person name="Chen C."/>
            <person name="Yanf M."/>
            <person name="Daum C."/>
            <person name="Ng V."/>
            <person name="Clum A."/>
            <person name="Steindorff A."/>
            <person name="Ohm R."/>
            <person name="Martin F."/>
            <person name="Silar P."/>
            <person name="Natvig D."/>
            <person name="Lalanne C."/>
            <person name="Gautier V."/>
            <person name="Ament-velasquez S.L."/>
            <person name="Kruys A."/>
            <person name="Hutchinson M.I."/>
            <person name="Powell A.J."/>
            <person name="Barry K."/>
            <person name="Miller A.N."/>
            <person name="Grigoriev I.V."/>
            <person name="Debuchy R."/>
            <person name="Gladieux P."/>
            <person name="Thoren M.H."/>
            <person name="Johannesson H."/>
        </authorList>
    </citation>
    <scope>NUCLEOTIDE SEQUENCE</scope>
    <source>
        <strain evidence="2">CBS 232.78</strain>
    </source>
</reference>
<dbReference type="InterPro" id="IPR001214">
    <property type="entry name" value="SET_dom"/>
</dbReference>
<dbReference type="PANTHER" id="PTHR13271">
    <property type="entry name" value="UNCHARACTERIZED PUTATIVE METHYLTRANSFERASE"/>
    <property type="match status" value="1"/>
</dbReference>
<dbReference type="InterPro" id="IPR046341">
    <property type="entry name" value="SET_dom_sf"/>
</dbReference>
<dbReference type="GO" id="GO:0016279">
    <property type="term" value="F:protein-lysine N-methyltransferase activity"/>
    <property type="evidence" value="ECO:0007669"/>
    <property type="project" value="TreeGrafter"/>
</dbReference>
<dbReference type="InterPro" id="IPR050600">
    <property type="entry name" value="SETD3_SETD6_MTase"/>
</dbReference>